<dbReference type="GO" id="GO:0031956">
    <property type="term" value="F:medium-chain fatty acid-CoA ligase activity"/>
    <property type="evidence" value="ECO:0007669"/>
    <property type="project" value="TreeGrafter"/>
</dbReference>
<evidence type="ECO:0000256" key="1">
    <source>
        <dbReference type="ARBA" id="ARBA00006432"/>
    </source>
</evidence>
<dbReference type="EMBL" id="JAADZU010000013">
    <property type="protein sequence ID" value="NDK89142.1"/>
    <property type="molecule type" value="Genomic_DNA"/>
</dbReference>
<protein>
    <submittedName>
        <fullName evidence="5">AMP-binding protein</fullName>
    </submittedName>
</protein>
<dbReference type="Proteomes" id="UP000466307">
    <property type="component" value="Unassembled WGS sequence"/>
</dbReference>
<feature type="domain" description="AMP-dependent synthetase/ligase" evidence="3">
    <location>
        <begin position="34"/>
        <end position="413"/>
    </location>
</feature>
<dbReference type="PANTHER" id="PTHR43201">
    <property type="entry name" value="ACYL-COA SYNTHETASE"/>
    <property type="match status" value="1"/>
</dbReference>
<dbReference type="Pfam" id="PF13193">
    <property type="entry name" value="AMP-binding_C"/>
    <property type="match status" value="1"/>
</dbReference>
<comment type="caution">
    <text evidence="5">The sequence shown here is derived from an EMBL/GenBank/DDBJ whole genome shotgun (WGS) entry which is preliminary data.</text>
</comment>
<dbReference type="InterPro" id="IPR000873">
    <property type="entry name" value="AMP-dep_synth/lig_dom"/>
</dbReference>
<feature type="domain" description="AMP-binding enzyme C-terminal" evidence="4">
    <location>
        <begin position="464"/>
        <end position="541"/>
    </location>
</feature>
<comment type="similarity">
    <text evidence="1">Belongs to the ATP-dependent AMP-binding enzyme family.</text>
</comment>
<evidence type="ECO:0000259" key="3">
    <source>
        <dbReference type="Pfam" id="PF00501"/>
    </source>
</evidence>
<dbReference type="InterPro" id="IPR045851">
    <property type="entry name" value="AMP-bd_C_sf"/>
</dbReference>
<evidence type="ECO:0000256" key="2">
    <source>
        <dbReference type="ARBA" id="ARBA00022598"/>
    </source>
</evidence>
<organism evidence="5 6">
    <name type="scientific">Gordonia desulfuricans</name>
    <dbReference type="NCBI Taxonomy" id="89051"/>
    <lineage>
        <taxon>Bacteria</taxon>
        <taxon>Bacillati</taxon>
        <taxon>Actinomycetota</taxon>
        <taxon>Actinomycetes</taxon>
        <taxon>Mycobacteriales</taxon>
        <taxon>Gordoniaceae</taxon>
        <taxon>Gordonia</taxon>
    </lineage>
</organism>
<dbReference type="GO" id="GO:0006631">
    <property type="term" value="P:fatty acid metabolic process"/>
    <property type="evidence" value="ECO:0007669"/>
    <property type="project" value="TreeGrafter"/>
</dbReference>
<dbReference type="Pfam" id="PF00501">
    <property type="entry name" value="AMP-binding"/>
    <property type="match status" value="1"/>
</dbReference>
<dbReference type="Gene3D" id="3.40.50.12780">
    <property type="entry name" value="N-terminal domain of ligase-like"/>
    <property type="match status" value="1"/>
</dbReference>
<dbReference type="RefSeq" id="WP_020790836.1">
    <property type="nucleotide sequence ID" value="NZ_JAADZU010000013.1"/>
</dbReference>
<dbReference type="Gene3D" id="3.30.300.30">
    <property type="match status" value="1"/>
</dbReference>
<dbReference type="PANTHER" id="PTHR43201:SF5">
    <property type="entry name" value="MEDIUM-CHAIN ACYL-COA LIGASE ACSF2, MITOCHONDRIAL"/>
    <property type="match status" value="1"/>
</dbReference>
<keyword evidence="6" id="KW-1185">Reference proteome</keyword>
<keyword evidence="2" id="KW-0436">Ligase</keyword>
<dbReference type="InterPro" id="IPR025110">
    <property type="entry name" value="AMP-bd_C"/>
</dbReference>
<dbReference type="SUPFAM" id="SSF56801">
    <property type="entry name" value="Acetyl-CoA synthetase-like"/>
    <property type="match status" value="1"/>
</dbReference>
<proteinExistence type="inferred from homology"/>
<accession>A0A7K3LLL0</accession>
<dbReference type="AlphaFoldDB" id="A0A7K3LLL0"/>
<dbReference type="PROSITE" id="PS00455">
    <property type="entry name" value="AMP_BINDING"/>
    <property type="match status" value="1"/>
</dbReference>
<evidence type="ECO:0000259" key="4">
    <source>
        <dbReference type="Pfam" id="PF13193"/>
    </source>
</evidence>
<dbReference type="InterPro" id="IPR020845">
    <property type="entry name" value="AMP-binding_CS"/>
</dbReference>
<gene>
    <name evidence="5" type="ORF">GYA93_06030</name>
</gene>
<evidence type="ECO:0000313" key="6">
    <source>
        <dbReference type="Proteomes" id="UP000466307"/>
    </source>
</evidence>
<evidence type="ECO:0000313" key="5">
    <source>
        <dbReference type="EMBL" id="NDK89142.1"/>
    </source>
</evidence>
<sequence>MSGGRNLGRYTQEQIDEYYAAGQWADENFTELLRSRAESMPDKVFVTDGVHALTFAELYTSSQQLAVGLHRGGVRAGARVAVQLPNWAAFIVVAASLARIGAVMVPIMPIYRKDEVAHVVSDAEVSVAIAPFEFKGFDYAGMFEEIRKDSPTLETIVAVRAPESVRPALAERDIRVLEDLILTDVDPAAADAELDIRVHPDDPFVIVYTSGTTSRPKGCVHTFNTYASGARMLTVAFGHTEDDVQFGPSPITHTTGLVTSVLIPLMAGAATHVMAEWTPQAGLADIAKFGCTSAVTATTFLQTLIAAAEEDPTADLSTLRMWTCAGSPIPATVVENATAKLPQARILSLYGRSENLSTTTCTVGDDPSRAITSDGSALPGAEVKVVGPDGYEVPRGAEGDIAYRGPSHMIEYLNRPQDTAELFTPEGFSRSGDLGVMDADGFVRVTGRTKDIVIRGGMNISVREVEDKLAGHPDLLALAVVGMPDEKLGEKVCCYVVAKDGHTAPTVEELRAYLTDRGVAVQKTPERVIPIDSLPMTATGKIQKHVLRKQIADELQQPTAAGAH</sequence>
<dbReference type="InterPro" id="IPR042099">
    <property type="entry name" value="ANL_N_sf"/>
</dbReference>
<name>A0A7K3LLL0_9ACTN</name>
<reference evidence="5 6" key="1">
    <citation type="submission" date="2020-01" db="EMBL/GenBank/DDBJ databases">
        <title>Investigation of new actinobacteria for the biodesulphurisation of diesel fuel.</title>
        <authorList>
            <person name="Athi Narayanan S.M."/>
        </authorList>
    </citation>
    <scope>NUCLEOTIDE SEQUENCE [LARGE SCALE GENOMIC DNA]</scope>
    <source>
        <strain evidence="5 6">213E</strain>
    </source>
</reference>